<evidence type="ECO:0000313" key="2">
    <source>
        <dbReference type="EMBL" id="CAH7681200.1"/>
    </source>
</evidence>
<evidence type="ECO:0000313" key="3">
    <source>
        <dbReference type="Proteomes" id="UP001153365"/>
    </source>
</evidence>
<feature type="region of interest" description="Disordered" evidence="1">
    <location>
        <begin position="247"/>
        <end position="281"/>
    </location>
</feature>
<keyword evidence="3" id="KW-1185">Reference proteome</keyword>
<dbReference type="AlphaFoldDB" id="A0AAV0B592"/>
<evidence type="ECO:0000256" key="1">
    <source>
        <dbReference type="SAM" id="MobiDB-lite"/>
    </source>
</evidence>
<name>A0AAV0B592_PHAPC</name>
<protein>
    <submittedName>
        <fullName evidence="2">Uncharacterized protein</fullName>
    </submittedName>
</protein>
<gene>
    <name evidence="2" type="ORF">PPACK8108_LOCUS13769</name>
</gene>
<dbReference type="EMBL" id="CALTRL010003463">
    <property type="protein sequence ID" value="CAH7681200.1"/>
    <property type="molecule type" value="Genomic_DNA"/>
</dbReference>
<dbReference type="Proteomes" id="UP001153365">
    <property type="component" value="Unassembled WGS sequence"/>
</dbReference>
<sequence>MDKSEILEGWAGYFEAEPGFRRLGRVFEAEPGFRRLDRVFRGEILPGAQKSGQIFDSCPGSGTMQGVLDWIRAGLSEDRGHTEDGYGWSGGMAWRGDRWRWCKEEAGGGCGGRNGMERGFCWLLQDFEEEGVAGEENGWRHWKEEQELGGGAHQGQSGWSKNTGATDLQSFKEAPDLEARIFNIIKGNFRGLCLHNDTKLANNYRYKLENHKASADRIQTQSNRLIGKGSAGVWLWNGEMKAGEYHSLRKKQSTSSHKTIGRFSGWATDGPPGNQPPSEEHMPTKLLEKFQNLQGYRWYWFKDRLLLFSLHKI</sequence>
<comment type="caution">
    <text evidence="2">The sequence shown here is derived from an EMBL/GenBank/DDBJ whole genome shotgun (WGS) entry which is preliminary data.</text>
</comment>
<proteinExistence type="predicted"/>
<accession>A0AAV0B592</accession>
<organism evidence="2 3">
    <name type="scientific">Phakopsora pachyrhizi</name>
    <name type="common">Asian soybean rust disease fungus</name>
    <dbReference type="NCBI Taxonomy" id="170000"/>
    <lineage>
        <taxon>Eukaryota</taxon>
        <taxon>Fungi</taxon>
        <taxon>Dikarya</taxon>
        <taxon>Basidiomycota</taxon>
        <taxon>Pucciniomycotina</taxon>
        <taxon>Pucciniomycetes</taxon>
        <taxon>Pucciniales</taxon>
        <taxon>Phakopsoraceae</taxon>
        <taxon>Phakopsora</taxon>
    </lineage>
</organism>
<reference evidence="2" key="1">
    <citation type="submission" date="2022-06" db="EMBL/GenBank/DDBJ databases">
        <authorList>
            <consortium name="SYNGENTA / RWTH Aachen University"/>
        </authorList>
    </citation>
    <scope>NUCLEOTIDE SEQUENCE</scope>
</reference>